<dbReference type="Proteomes" id="UP001270362">
    <property type="component" value="Unassembled WGS sequence"/>
</dbReference>
<feature type="region of interest" description="Disordered" evidence="1">
    <location>
        <begin position="348"/>
        <end position="368"/>
    </location>
</feature>
<comment type="caution">
    <text evidence="2">The sequence shown here is derived from an EMBL/GenBank/DDBJ whole genome shotgun (WGS) entry which is preliminary data.</text>
</comment>
<gene>
    <name evidence="2" type="ORF">B0T22DRAFT_528288</name>
</gene>
<reference evidence="2" key="1">
    <citation type="journal article" date="2023" name="Mol. Phylogenet. Evol.">
        <title>Genome-scale phylogeny and comparative genomics of the fungal order Sordariales.</title>
        <authorList>
            <person name="Hensen N."/>
            <person name="Bonometti L."/>
            <person name="Westerberg I."/>
            <person name="Brannstrom I.O."/>
            <person name="Guillou S."/>
            <person name="Cros-Aarteil S."/>
            <person name="Calhoun S."/>
            <person name="Haridas S."/>
            <person name="Kuo A."/>
            <person name="Mondo S."/>
            <person name="Pangilinan J."/>
            <person name="Riley R."/>
            <person name="LaButti K."/>
            <person name="Andreopoulos B."/>
            <person name="Lipzen A."/>
            <person name="Chen C."/>
            <person name="Yan M."/>
            <person name="Daum C."/>
            <person name="Ng V."/>
            <person name="Clum A."/>
            <person name="Steindorff A."/>
            <person name="Ohm R.A."/>
            <person name="Martin F."/>
            <person name="Silar P."/>
            <person name="Natvig D.O."/>
            <person name="Lalanne C."/>
            <person name="Gautier V."/>
            <person name="Ament-Velasquez S.L."/>
            <person name="Kruys A."/>
            <person name="Hutchinson M.I."/>
            <person name="Powell A.J."/>
            <person name="Barry K."/>
            <person name="Miller A.N."/>
            <person name="Grigoriev I.V."/>
            <person name="Debuchy R."/>
            <person name="Gladieux P."/>
            <person name="Hiltunen Thoren M."/>
            <person name="Johannesson H."/>
        </authorList>
    </citation>
    <scope>NUCLEOTIDE SEQUENCE</scope>
    <source>
        <strain evidence="2">CBS 314.62</strain>
    </source>
</reference>
<feature type="region of interest" description="Disordered" evidence="1">
    <location>
        <begin position="55"/>
        <end position="82"/>
    </location>
</feature>
<evidence type="ECO:0000313" key="3">
    <source>
        <dbReference type="Proteomes" id="UP001270362"/>
    </source>
</evidence>
<protein>
    <submittedName>
        <fullName evidence="2">Uncharacterized protein</fullName>
    </submittedName>
</protein>
<dbReference type="EMBL" id="JAULSO010000002">
    <property type="protein sequence ID" value="KAK3689242.1"/>
    <property type="molecule type" value="Genomic_DNA"/>
</dbReference>
<sequence>MRLAPPQTFALPCILPLSLITMPNQRQLLTIVAIISTTFLLLSLYQNRQRLAGDAFGGHDNKPDEVAEPNPPPPPPRKPKYKPIPEFVPPPIKENFPLLATSSPPPIPKWNIPHKNAHKTYDLPVAPPLFIGFTRSWPILQQAVVSYITAGWPAEQIYVIENTGVQQSNARGQLTLQNPFYLNHTTLKTTLGVNIIQTPALLNFAQLQNFYLSLTYTHSWPYYFWSHMDVLALSYEDGREGLTPQYNEPGYRSIYELALQALHEARTKDDRWGIRFFAYDHLALVNPVAYEDVGGWDSLIPFYITDCDMHSRLAMRNWTMKDAKAGIITDVSVTLNDLRALYRVEGVEPDFTDPNPPPPEQPKPAPEKKWWNDIFDRSVHEAPTRTPRRIASRDVVANMPPSTQLSPRERVRLYRGPEDDRLERRDDIQPKNEKVDKDLEAWHKLGKKAEQMFHYKHGNRGRNTWQVGQRGGQGEPFYYNAAGFNEAIDVATESGREVFRRKWGHRDCGLREKAGLQFDDQWLVEKDWE</sequence>
<evidence type="ECO:0000256" key="1">
    <source>
        <dbReference type="SAM" id="MobiDB-lite"/>
    </source>
</evidence>
<keyword evidence="3" id="KW-1185">Reference proteome</keyword>
<accession>A0AAE0XBF9</accession>
<dbReference type="AlphaFoldDB" id="A0AAE0XBF9"/>
<evidence type="ECO:0000313" key="2">
    <source>
        <dbReference type="EMBL" id="KAK3689242.1"/>
    </source>
</evidence>
<reference evidence="2" key="2">
    <citation type="submission" date="2023-06" db="EMBL/GenBank/DDBJ databases">
        <authorList>
            <consortium name="Lawrence Berkeley National Laboratory"/>
            <person name="Haridas S."/>
            <person name="Hensen N."/>
            <person name="Bonometti L."/>
            <person name="Westerberg I."/>
            <person name="Brannstrom I.O."/>
            <person name="Guillou S."/>
            <person name="Cros-Aarteil S."/>
            <person name="Calhoun S."/>
            <person name="Kuo A."/>
            <person name="Mondo S."/>
            <person name="Pangilinan J."/>
            <person name="Riley R."/>
            <person name="Labutti K."/>
            <person name="Andreopoulos B."/>
            <person name="Lipzen A."/>
            <person name="Chen C."/>
            <person name="Yanf M."/>
            <person name="Daum C."/>
            <person name="Ng V."/>
            <person name="Clum A."/>
            <person name="Steindorff A."/>
            <person name="Ohm R."/>
            <person name="Martin F."/>
            <person name="Silar P."/>
            <person name="Natvig D."/>
            <person name="Lalanne C."/>
            <person name="Gautier V."/>
            <person name="Ament-Velasquez S.L."/>
            <person name="Kruys A."/>
            <person name="Hutchinson M.I."/>
            <person name="Powell A.J."/>
            <person name="Barry K."/>
            <person name="Miller A.N."/>
            <person name="Grigoriev I.V."/>
            <person name="Debuchy R."/>
            <person name="Gladieux P."/>
            <person name="Thoren M.H."/>
            <person name="Johannesson H."/>
        </authorList>
    </citation>
    <scope>NUCLEOTIDE SEQUENCE</scope>
    <source>
        <strain evidence="2">CBS 314.62</strain>
    </source>
</reference>
<feature type="compositionally biased region" description="Pro residues" evidence="1">
    <location>
        <begin position="354"/>
        <end position="364"/>
    </location>
</feature>
<proteinExistence type="predicted"/>
<name>A0AAE0XBF9_9PEZI</name>
<organism evidence="2 3">
    <name type="scientific">Podospora appendiculata</name>
    <dbReference type="NCBI Taxonomy" id="314037"/>
    <lineage>
        <taxon>Eukaryota</taxon>
        <taxon>Fungi</taxon>
        <taxon>Dikarya</taxon>
        <taxon>Ascomycota</taxon>
        <taxon>Pezizomycotina</taxon>
        <taxon>Sordariomycetes</taxon>
        <taxon>Sordariomycetidae</taxon>
        <taxon>Sordariales</taxon>
        <taxon>Podosporaceae</taxon>
        <taxon>Podospora</taxon>
    </lineage>
</organism>